<dbReference type="InterPro" id="IPR011701">
    <property type="entry name" value="MFS"/>
</dbReference>
<feature type="transmembrane region" description="Helical" evidence="7">
    <location>
        <begin position="296"/>
        <end position="317"/>
    </location>
</feature>
<evidence type="ECO:0000256" key="5">
    <source>
        <dbReference type="ARBA" id="ARBA00022989"/>
    </source>
</evidence>
<feature type="transmembrane region" description="Helical" evidence="7">
    <location>
        <begin position="97"/>
        <end position="118"/>
    </location>
</feature>
<dbReference type="CDD" id="cd17321">
    <property type="entry name" value="MFS_MMR_MDR_like"/>
    <property type="match status" value="1"/>
</dbReference>
<name>A0ABP8UA84_9ACTN</name>
<comment type="subcellular location">
    <subcellularLocation>
        <location evidence="1">Cell membrane</location>
        <topology evidence="1">Multi-pass membrane protein</topology>
    </subcellularLocation>
</comment>
<feature type="transmembrane region" description="Helical" evidence="7">
    <location>
        <begin position="72"/>
        <end position="91"/>
    </location>
</feature>
<keyword evidence="3" id="KW-1003">Cell membrane</keyword>
<evidence type="ECO:0000256" key="7">
    <source>
        <dbReference type="SAM" id="Phobius"/>
    </source>
</evidence>
<dbReference type="InterPro" id="IPR004638">
    <property type="entry name" value="EmrB-like"/>
</dbReference>
<accession>A0ABP8UA84</accession>
<keyword evidence="6 7" id="KW-0472">Membrane</keyword>
<evidence type="ECO:0000259" key="8">
    <source>
        <dbReference type="PROSITE" id="PS50850"/>
    </source>
</evidence>
<dbReference type="PROSITE" id="PS50850">
    <property type="entry name" value="MFS"/>
    <property type="match status" value="1"/>
</dbReference>
<reference evidence="10" key="1">
    <citation type="journal article" date="2019" name="Int. J. Syst. Evol. Microbiol.">
        <title>The Global Catalogue of Microorganisms (GCM) 10K type strain sequencing project: providing services to taxonomists for standard genome sequencing and annotation.</title>
        <authorList>
            <consortium name="The Broad Institute Genomics Platform"/>
            <consortium name="The Broad Institute Genome Sequencing Center for Infectious Disease"/>
            <person name="Wu L."/>
            <person name="Ma J."/>
        </authorList>
    </citation>
    <scope>NUCLEOTIDE SEQUENCE [LARGE SCALE GENOMIC DNA]</scope>
    <source>
        <strain evidence="10">JCM 17939</strain>
    </source>
</reference>
<evidence type="ECO:0000256" key="4">
    <source>
        <dbReference type="ARBA" id="ARBA00022692"/>
    </source>
</evidence>
<dbReference type="PRINTS" id="PR01036">
    <property type="entry name" value="TCRTETB"/>
</dbReference>
<dbReference type="Proteomes" id="UP001501442">
    <property type="component" value="Unassembled WGS sequence"/>
</dbReference>
<feature type="transmembrane region" description="Helical" evidence="7">
    <location>
        <begin position="324"/>
        <end position="343"/>
    </location>
</feature>
<feature type="transmembrane region" description="Helical" evidence="7">
    <location>
        <begin position="217"/>
        <end position="240"/>
    </location>
</feature>
<dbReference type="SUPFAM" id="SSF103473">
    <property type="entry name" value="MFS general substrate transporter"/>
    <property type="match status" value="1"/>
</dbReference>
<evidence type="ECO:0000256" key="1">
    <source>
        <dbReference type="ARBA" id="ARBA00004651"/>
    </source>
</evidence>
<dbReference type="Pfam" id="PF07690">
    <property type="entry name" value="MFS_1"/>
    <property type="match status" value="1"/>
</dbReference>
<feature type="transmembrane region" description="Helical" evidence="7">
    <location>
        <begin position="349"/>
        <end position="375"/>
    </location>
</feature>
<feature type="transmembrane region" description="Helical" evidence="7">
    <location>
        <begin position="193"/>
        <end position="211"/>
    </location>
</feature>
<feature type="transmembrane region" description="Helical" evidence="7">
    <location>
        <begin position="453"/>
        <end position="472"/>
    </location>
</feature>
<dbReference type="InterPro" id="IPR036259">
    <property type="entry name" value="MFS_trans_sf"/>
</dbReference>
<dbReference type="PANTHER" id="PTHR42718">
    <property type="entry name" value="MAJOR FACILITATOR SUPERFAMILY MULTIDRUG TRANSPORTER MFSC"/>
    <property type="match status" value="1"/>
</dbReference>
<feature type="transmembrane region" description="Helical" evidence="7">
    <location>
        <begin position="7"/>
        <end position="29"/>
    </location>
</feature>
<evidence type="ECO:0000313" key="10">
    <source>
        <dbReference type="Proteomes" id="UP001501442"/>
    </source>
</evidence>
<dbReference type="PANTHER" id="PTHR42718:SF49">
    <property type="entry name" value="EXPORT PROTEIN"/>
    <property type="match status" value="1"/>
</dbReference>
<dbReference type="InterPro" id="IPR020846">
    <property type="entry name" value="MFS_dom"/>
</dbReference>
<feature type="transmembrane region" description="Helical" evidence="7">
    <location>
        <begin position="396"/>
        <end position="413"/>
    </location>
</feature>
<proteinExistence type="predicted"/>
<evidence type="ECO:0000313" key="9">
    <source>
        <dbReference type="EMBL" id="GAA4625004.1"/>
    </source>
</evidence>
<dbReference type="Gene3D" id="1.20.1250.20">
    <property type="entry name" value="MFS general substrate transporter like domains"/>
    <property type="match status" value="1"/>
</dbReference>
<keyword evidence="2" id="KW-0813">Transport</keyword>
<dbReference type="RefSeq" id="WP_345431121.1">
    <property type="nucleotide sequence ID" value="NZ_BAABHK010000003.1"/>
</dbReference>
<protein>
    <submittedName>
        <fullName evidence="9">MFS transporter</fullName>
    </submittedName>
</protein>
<organism evidence="9 10">
    <name type="scientific">Actinoallomurus vinaceus</name>
    <dbReference type="NCBI Taxonomy" id="1080074"/>
    <lineage>
        <taxon>Bacteria</taxon>
        <taxon>Bacillati</taxon>
        <taxon>Actinomycetota</taxon>
        <taxon>Actinomycetes</taxon>
        <taxon>Streptosporangiales</taxon>
        <taxon>Thermomonosporaceae</taxon>
        <taxon>Actinoallomurus</taxon>
    </lineage>
</organism>
<feature type="transmembrane region" description="Helical" evidence="7">
    <location>
        <begin position="130"/>
        <end position="152"/>
    </location>
</feature>
<dbReference type="Gene3D" id="1.20.1720.10">
    <property type="entry name" value="Multidrug resistance protein D"/>
    <property type="match status" value="1"/>
</dbReference>
<feature type="domain" description="Major facilitator superfamily (MFS) profile" evidence="8">
    <location>
        <begin position="6"/>
        <end position="476"/>
    </location>
</feature>
<evidence type="ECO:0000256" key="2">
    <source>
        <dbReference type="ARBA" id="ARBA00022448"/>
    </source>
</evidence>
<feature type="transmembrane region" description="Helical" evidence="7">
    <location>
        <begin position="260"/>
        <end position="284"/>
    </location>
</feature>
<keyword evidence="5 7" id="KW-1133">Transmembrane helix</keyword>
<sequence>MRKWWPLVAVCLGAFMLLVDVTIVTVALPAMAKSLDASFTALQWVLDIYALALAALLLGAGSLADLFGARKVYVAGLVLFAVSSLACGLAPNATTLIAARGAQGVGGAAMFTTTLALLNSTYQGRDRGVAFGVWGAVNGLAAAGGPILGGLLTQHVNWRSIFLVNLPVTVIAIALTLAVVGESRRTGGARIDLAGMVSFTTCAGTLTYGLIRAGDDGFTATMPLTMFGLAAVALIVFVVVEKRTRDPLLDLGLFRNRSFVAVLIGGALLMASAFACLAFTSLWLQGVLGLGPVRAGAALIPLAGASFVVSAVAGRFLHGVSPRLTIGIGLLLIGAGSGLQAVLDAGSSSTAIIPGLIVGGVGVGTSIPVLSAAAMSAAPPQRGGMAGGALNTFRQLGYALGVAVLGIVFRGRIEHVLTGHVANPHAMAGAASGGQAPRLPIIRAAVASGLNEVYAVSAGLGIAAGIIVLALFRTRRRTAVQPAPDREKATA</sequence>
<comment type="caution">
    <text evidence="9">The sequence shown here is derived from an EMBL/GenBank/DDBJ whole genome shotgun (WGS) entry which is preliminary data.</text>
</comment>
<feature type="transmembrane region" description="Helical" evidence="7">
    <location>
        <begin position="41"/>
        <end position="60"/>
    </location>
</feature>
<evidence type="ECO:0000256" key="3">
    <source>
        <dbReference type="ARBA" id="ARBA00022475"/>
    </source>
</evidence>
<dbReference type="NCBIfam" id="TIGR00711">
    <property type="entry name" value="efflux_EmrB"/>
    <property type="match status" value="1"/>
</dbReference>
<gene>
    <name evidence="9" type="ORF">GCM10023196_027470</name>
</gene>
<keyword evidence="4 7" id="KW-0812">Transmembrane</keyword>
<evidence type="ECO:0000256" key="6">
    <source>
        <dbReference type="ARBA" id="ARBA00023136"/>
    </source>
</evidence>
<dbReference type="EMBL" id="BAABHK010000003">
    <property type="protein sequence ID" value="GAA4625004.1"/>
    <property type="molecule type" value="Genomic_DNA"/>
</dbReference>
<feature type="transmembrane region" description="Helical" evidence="7">
    <location>
        <begin position="158"/>
        <end position="181"/>
    </location>
</feature>
<keyword evidence="10" id="KW-1185">Reference proteome</keyword>